<evidence type="ECO:0000313" key="3">
    <source>
        <dbReference type="Proteomes" id="UP000824048"/>
    </source>
</evidence>
<accession>A0A9D2ER89</accession>
<organism evidence="2 3">
    <name type="scientific">Candidatus Gemmiger excrementigallinarum</name>
    <dbReference type="NCBI Taxonomy" id="2838609"/>
    <lineage>
        <taxon>Bacteria</taxon>
        <taxon>Bacillati</taxon>
        <taxon>Bacillota</taxon>
        <taxon>Clostridia</taxon>
        <taxon>Eubacteriales</taxon>
        <taxon>Gemmiger</taxon>
    </lineage>
</organism>
<sequence length="60" mass="6750">MNTHKKIWLAVAVFAALALLTGLPEVIRGIAARGLWGVNYGRVGFPLLLLLWAGMKYRRW</sequence>
<dbReference type="Proteomes" id="UP000824048">
    <property type="component" value="Unassembled WGS sequence"/>
</dbReference>
<protein>
    <submittedName>
        <fullName evidence="2">Uncharacterized protein</fullName>
    </submittedName>
</protein>
<evidence type="ECO:0000313" key="2">
    <source>
        <dbReference type="EMBL" id="HIZ41756.1"/>
    </source>
</evidence>
<keyword evidence="1" id="KW-0472">Membrane</keyword>
<feature type="transmembrane region" description="Helical" evidence="1">
    <location>
        <begin position="34"/>
        <end position="54"/>
    </location>
</feature>
<name>A0A9D2ER89_9FIRM</name>
<keyword evidence="1" id="KW-1133">Transmembrane helix</keyword>
<dbReference type="AlphaFoldDB" id="A0A9D2ER89"/>
<keyword evidence="1" id="KW-0812">Transmembrane</keyword>
<gene>
    <name evidence="2" type="ORF">H9811_04235</name>
</gene>
<comment type="caution">
    <text evidence="2">The sequence shown here is derived from an EMBL/GenBank/DDBJ whole genome shotgun (WGS) entry which is preliminary data.</text>
</comment>
<reference evidence="2" key="1">
    <citation type="journal article" date="2021" name="PeerJ">
        <title>Extensive microbial diversity within the chicken gut microbiome revealed by metagenomics and culture.</title>
        <authorList>
            <person name="Gilroy R."/>
            <person name="Ravi A."/>
            <person name="Getino M."/>
            <person name="Pursley I."/>
            <person name="Horton D.L."/>
            <person name="Alikhan N.F."/>
            <person name="Baker D."/>
            <person name="Gharbi K."/>
            <person name="Hall N."/>
            <person name="Watson M."/>
            <person name="Adriaenssens E.M."/>
            <person name="Foster-Nyarko E."/>
            <person name="Jarju S."/>
            <person name="Secka A."/>
            <person name="Antonio M."/>
            <person name="Oren A."/>
            <person name="Chaudhuri R.R."/>
            <person name="La Ragione R."/>
            <person name="Hildebrand F."/>
            <person name="Pallen M.J."/>
        </authorList>
    </citation>
    <scope>NUCLEOTIDE SEQUENCE</scope>
    <source>
        <strain evidence="2">ChiSxjej1B13-11774</strain>
    </source>
</reference>
<proteinExistence type="predicted"/>
<reference evidence="2" key="2">
    <citation type="submission" date="2021-04" db="EMBL/GenBank/DDBJ databases">
        <authorList>
            <person name="Gilroy R."/>
        </authorList>
    </citation>
    <scope>NUCLEOTIDE SEQUENCE</scope>
    <source>
        <strain evidence="2">ChiSxjej1B13-11774</strain>
    </source>
</reference>
<dbReference type="EMBL" id="DXBP01000029">
    <property type="protein sequence ID" value="HIZ41756.1"/>
    <property type="molecule type" value="Genomic_DNA"/>
</dbReference>
<evidence type="ECO:0000256" key="1">
    <source>
        <dbReference type="SAM" id="Phobius"/>
    </source>
</evidence>